<dbReference type="PANTHER" id="PTHR30629:SF2">
    <property type="entry name" value="PROPHAGE INTEGRASE INTS-RELATED"/>
    <property type="match status" value="1"/>
</dbReference>
<evidence type="ECO:0000256" key="5">
    <source>
        <dbReference type="PROSITE-ProRule" id="PRU01248"/>
    </source>
</evidence>
<dbReference type="EMBL" id="FCNZ02000002">
    <property type="protein sequence ID" value="SAL19041.1"/>
    <property type="molecule type" value="Genomic_DNA"/>
</dbReference>
<dbReference type="GO" id="GO:0006310">
    <property type="term" value="P:DNA recombination"/>
    <property type="evidence" value="ECO:0007669"/>
    <property type="project" value="UniProtKB-KW"/>
</dbReference>
<dbReference type="Pfam" id="PF00589">
    <property type="entry name" value="Phage_integrase"/>
    <property type="match status" value="1"/>
</dbReference>
<dbReference type="PROSITE" id="PS51898">
    <property type="entry name" value="TYR_RECOMBINASE"/>
    <property type="match status" value="1"/>
</dbReference>
<comment type="caution">
    <text evidence="8">The sequence shown here is derived from an EMBL/GenBank/DDBJ whole genome shotgun (WGS) entry which is preliminary data.</text>
</comment>
<sequence>MPLLRISPIMSVKLAYSRKKPGSSLLFFYRRIPDDIKALLAASGSPLAGKAHYVVSLQTSDPRVAAPKITKLLQQTNEEWEQLRNPTREGVLRQARQLLQQAGIDPKAPQETEEGALWALHDHLDDHLPQSVREDETIQHGNQLDRHLSPVHRAVLQILQNRKEFTLQDCLDQYVQARPSTEKTAKLAFGYLRGYLGKDRDLGKIERSEVNEFVQYLLDGRHNEQGRKVSTGTVTRYLNTLKAAFTRAILENSLGIGNVFAKVEIRGKGKDVRERESFTVDQLRALHRAIDQRVSDKGWDQLRCIVTIIAETGARLAEVVGLATTDVHSHAAVAYIDIKEHPWRTLKNDKSSVRKVPITPRAMVALKEAHRLSEGSPFLFPHYTTAEGNKADTVSASLTKWIRGREGLQGTKLGNHSMRHTMRDLLRATGCPSEAADQIIGHQTPGMGARYGRGYPLDQLAGWLVKATNVAR</sequence>
<feature type="domain" description="Core-binding (CB)" evidence="7">
    <location>
        <begin position="165"/>
        <end position="249"/>
    </location>
</feature>
<protein>
    <submittedName>
        <fullName evidence="8">Integrative genetic element Gsu32, integrase</fullName>
    </submittedName>
</protein>
<dbReference type="Pfam" id="PF20172">
    <property type="entry name" value="DUF6538"/>
    <property type="match status" value="1"/>
</dbReference>
<keyword evidence="4" id="KW-0233">DNA recombination</keyword>
<gene>
    <name evidence="8" type="ORF">AWB66_00935</name>
</gene>
<keyword evidence="3 5" id="KW-0238">DNA-binding</keyword>
<evidence type="ECO:0000259" key="7">
    <source>
        <dbReference type="PROSITE" id="PS51900"/>
    </source>
</evidence>
<keyword evidence="9" id="KW-1185">Reference proteome</keyword>
<dbReference type="Pfam" id="PF13102">
    <property type="entry name" value="Phage_int_SAM_5"/>
    <property type="match status" value="1"/>
</dbReference>
<evidence type="ECO:0000259" key="6">
    <source>
        <dbReference type="PROSITE" id="PS51898"/>
    </source>
</evidence>
<dbReference type="InterPro" id="IPR011010">
    <property type="entry name" value="DNA_brk_join_enz"/>
</dbReference>
<dbReference type="InterPro" id="IPR013762">
    <property type="entry name" value="Integrase-like_cat_sf"/>
</dbReference>
<dbReference type="SUPFAM" id="SSF56349">
    <property type="entry name" value="DNA breaking-rejoining enzymes"/>
    <property type="match status" value="1"/>
</dbReference>
<dbReference type="InterPro" id="IPR010998">
    <property type="entry name" value="Integrase_recombinase_N"/>
</dbReference>
<keyword evidence="2" id="KW-0229">DNA integration</keyword>
<proteinExistence type="inferred from homology"/>
<evidence type="ECO:0000313" key="8">
    <source>
        <dbReference type="EMBL" id="SAL19041.1"/>
    </source>
</evidence>
<comment type="similarity">
    <text evidence="1">Belongs to the 'phage' integrase family.</text>
</comment>
<organism evidence="8 9">
    <name type="scientific">Caballeronia telluris</name>
    <dbReference type="NCBI Taxonomy" id="326475"/>
    <lineage>
        <taxon>Bacteria</taxon>
        <taxon>Pseudomonadati</taxon>
        <taxon>Pseudomonadota</taxon>
        <taxon>Betaproteobacteria</taxon>
        <taxon>Burkholderiales</taxon>
        <taxon>Burkholderiaceae</taxon>
        <taxon>Caballeronia</taxon>
    </lineage>
</organism>
<dbReference type="InterPro" id="IPR044068">
    <property type="entry name" value="CB"/>
</dbReference>
<dbReference type="Gene3D" id="1.10.150.130">
    <property type="match status" value="1"/>
</dbReference>
<dbReference type="GO" id="GO:0015074">
    <property type="term" value="P:DNA integration"/>
    <property type="evidence" value="ECO:0007669"/>
    <property type="project" value="UniProtKB-KW"/>
</dbReference>
<evidence type="ECO:0000256" key="2">
    <source>
        <dbReference type="ARBA" id="ARBA00022908"/>
    </source>
</evidence>
<dbReference type="STRING" id="326475.AWB66_00935"/>
<accession>A0A158FH70</accession>
<dbReference type="PROSITE" id="PS51900">
    <property type="entry name" value="CB"/>
    <property type="match status" value="1"/>
</dbReference>
<dbReference type="AlphaFoldDB" id="A0A158FH70"/>
<reference evidence="8" key="1">
    <citation type="submission" date="2016-01" db="EMBL/GenBank/DDBJ databases">
        <authorList>
            <person name="Peeters Charlotte."/>
        </authorList>
    </citation>
    <scope>NUCLEOTIDE SEQUENCE</scope>
    <source>
        <strain evidence="8">LMG 22936</strain>
    </source>
</reference>
<evidence type="ECO:0000313" key="9">
    <source>
        <dbReference type="Proteomes" id="UP000054717"/>
    </source>
</evidence>
<evidence type="ECO:0000256" key="1">
    <source>
        <dbReference type="ARBA" id="ARBA00008857"/>
    </source>
</evidence>
<dbReference type="InterPro" id="IPR025269">
    <property type="entry name" value="SAM-like_dom"/>
</dbReference>
<dbReference type="GO" id="GO:0003677">
    <property type="term" value="F:DNA binding"/>
    <property type="evidence" value="ECO:0007669"/>
    <property type="project" value="UniProtKB-UniRule"/>
</dbReference>
<evidence type="ECO:0000256" key="4">
    <source>
        <dbReference type="ARBA" id="ARBA00023172"/>
    </source>
</evidence>
<name>A0A158FH70_9BURK</name>
<dbReference type="InterPro" id="IPR050808">
    <property type="entry name" value="Phage_Integrase"/>
</dbReference>
<dbReference type="InterPro" id="IPR046668">
    <property type="entry name" value="DUF6538"/>
</dbReference>
<evidence type="ECO:0000256" key="3">
    <source>
        <dbReference type="ARBA" id="ARBA00023125"/>
    </source>
</evidence>
<feature type="domain" description="Tyr recombinase" evidence="6">
    <location>
        <begin position="273"/>
        <end position="464"/>
    </location>
</feature>
<dbReference type="Gene3D" id="1.10.443.10">
    <property type="entry name" value="Intergrase catalytic core"/>
    <property type="match status" value="1"/>
</dbReference>
<dbReference type="InterPro" id="IPR002104">
    <property type="entry name" value="Integrase_catalytic"/>
</dbReference>
<dbReference type="PANTHER" id="PTHR30629">
    <property type="entry name" value="PROPHAGE INTEGRASE"/>
    <property type="match status" value="1"/>
</dbReference>
<dbReference type="Proteomes" id="UP000054717">
    <property type="component" value="Unassembled WGS sequence"/>
</dbReference>